<dbReference type="PROSITE" id="PS50928">
    <property type="entry name" value="ABC_TM1"/>
    <property type="match status" value="1"/>
</dbReference>
<feature type="transmembrane region" description="Helical" evidence="7">
    <location>
        <begin position="75"/>
        <end position="97"/>
    </location>
</feature>
<feature type="transmembrane region" description="Helical" evidence="7">
    <location>
        <begin position="224"/>
        <end position="244"/>
    </location>
</feature>
<dbReference type="InterPro" id="IPR035906">
    <property type="entry name" value="MetI-like_sf"/>
</dbReference>
<evidence type="ECO:0000313" key="12">
    <source>
        <dbReference type="Proteomes" id="UP000234878"/>
    </source>
</evidence>
<dbReference type="GO" id="GO:0042918">
    <property type="term" value="P:alkanesulfonate transmembrane transport"/>
    <property type="evidence" value="ECO:0007669"/>
    <property type="project" value="UniProtKB-ARBA"/>
</dbReference>
<keyword evidence="3" id="KW-1003">Cell membrane</keyword>
<protein>
    <submittedName>
        <fullName evidence="9">ABC transporter permease</fullName>
    </submittedName>
</protein>
<dbReference type="PANTHER" id="PTHR30151:SF25">
    <property type="entry name" value="TAURINE TRANSPORT SYSTEM PERMEASE PROTEIN TAUC"/>
    <property type="match status" value="1"/>
</dbReference>
<dbReference type="PANTHER" id="PTHR30151">
    <property type="entry name" value="ALKANE SULFONATE ABC TRANSPORTER-RELATED, MEMBRANE SUBUNIT"/>
    <property type="match status" value="1"/>
</dbReference>
<comment type="caution">
    <text evidence="9">The sequence shown here is derived from an EMBL/GenBank/DDBJ whole genome shotgun (WGS) entry which is preliminary data.</text>
</comment>
<evidence type="ECO:0000256" key="1">
    <source>
        <dbReference type="ARBA" id="ARBA00004651"/>
    </source>
</evidence>
<dbReference type="SUPFAM" id="SSF161098">
    <property type="entry name" value="MetI-like"/>
    <property type="match status" value="1"/>
</dbReference>
<sequence length="261" mass="28472">MSSSWRADSMRTLPWHHLTLLVSPLALLAAWIVLADSGAFPRQLLVPPREVWQTFEQLLASGELREHLGSSLSRLALGFVFGAGAGLAFGCAMALSPGVEAYCGPLFHTLRQVPSIALIPMFILFFGVEETFKIVIVIKATFFPVALATCEGVRGIPRSYFEVAQVQRLPLPTLLTQVAFPAAAPPILTGLRIGLSRAWMVLVAAELLAADSGLGQMIEMSRQMLRIDVVMVGVLVTGLVGFTLDQGLRLLERRVLRWKPL</sequence>
<reference evidence="11 12" key="1">
    <citation type="submission" date="2017-12" db="EMBL/GenBank/DDBJ databases">
        <title>Detection of the carbapenemase gene blaVIM-5 in members of the Pseudomonas putida group isolated from polluted Nigerian wetlands.</title>
        <authorList>
            <person name="Adelowo O."/>
            <person name="Vollmers J."/>
            <person name="Maeusezahl I."/>
            <person name="Kaster A.-K."/>
            <person name="Mueller J.A."/>
        </authorList>
    </citation>
    <scope>NUCLEOTIDE SEQUENCE [LARGE SCALE GENOMIC DNA]</scope>
    <source>
        <strain evidence="10 11">MR119</strain>
        <strain evidence="9 12">MR144</strain>
    </source>
</reference>
<dbReference type="FunFam" id="1.10.3720.10:FF:000003">
    <property type="entry name" value="Aliphatic sulfonate ABC transporter permease"/>
    <property type="match status" value="1"/>
</dbReference>
<evidence type="ECO:0000256" key="7">
    <source>
        <dbReference type="RuleBase" id="RU363032"/>
    </source>
</evidence>
<keyword evidence="4 7" id="KW-0812">Transmembrane</keyword>
<evidence type="ECO:0000256" key="2">
    <source>
        <dbReference type="ARBA" id="ARBA00022448"/>
    </source>
</evidence>
<dbReference type="AlphaFoldDB" id="A0AAX0VV67"/>
<comment type="subcellular location">
    <subcellularLocation>
        <location evidence="1 7">Cell membrane</location>
        <topology evidence="1 7">Multi-pass membrane protein</topology>
    </subcellularLocation>
</comment>
<feature type="domain" description="ABC transmembrane type-1" evidence="8">
    <location>
        <begin position="68"/>
        <end position="248"/>
    </location>
</feature>
<dbReference type="Pfam" id="PF00528">
    <property type="entry name" value="BPD_transp_1"/>
    <property type="match status" value="1"/>
</dbReference>
<dbReference type="Proteomes" id="UP000234878">
    <property type="component" value="Unassembled WGS sequence"/>
</dbReference>
<dbReference type="EMBL" id="PJCQ01000013">
    <property type="protein sequence ID" value="PLV18329.1"/>
    <property type="molecule type" value="Genomic_DNA"/>
</dbReference>
<organism evidence="9 12">
    <name type="scientific">Pseudomonas guariconensis</name>
    <dbReference type="NCBI Taxonomy" id="1288410"/>
    <lineage>
        <taxon>Bacteria</taxon>
        <taxon>Pseudomonadati</taxon>
        <taxon>Pseudomonadota</taxon>
        <taxon>Gammaproteobacteria</taxon>
        <taxon>Pseudomonadales</taxon>
        <taxon>Pseudomonadaceae</taxon>
        <taxon>Pseudomonas</taxon>
    </lineage>
</organism>
<evidence type="ECO:0000313" key="11">
    <source>
        <dbReference type="Proteomes" id="UP000234839"/>
    </source>
</evidence>
<keyword evidence="5 7" id="KW-1133">Transmembrane helix</keyword>
<proteinExistence type="inferred from homology"/>
<dbReference type="InterPro" id="IPR000515">
    <property type="entry name" value="MetI-like"/>
</dbReference>
<evidence type="ECO:0000259" key="8">
    <source>
        <dbReference type="PROSITE" id="PS50928"/>
    </source>
</evidence>
<evidence type="ECO:0000256" key="5">
    <source>
        <dbReference type="ARBA" id="ARBA00022989"/>
    </source>
</evidence>
<dbReference type="Proteomes" id="UP000234839">
    <property type="component" value="Unassembled WGS sequence"/>
</dbReference>
<evidence type="ECO:0000256" key="6">
    <source>
        <dbReference type="ARBA" id="ARBA00023136"/>
    </source>
</evidence>
<dbReference type="GO" id="GO:0010438">
    <property type="term" value="P:cellular response to sulfur starvation"/>
    <property type="evidence" value="ECO:0007669"/>
    <property type="project" value="TreeGrafter"/>
</dbReference>
<accession>A0AAX0VV67</accession>
<dbReference type="EMBL" id="PJCP01000013">
    <property type="protein sequence ID" value="PLV23172.1"/>
    <property type="molecule type" value="Genomic_DNA"/>
</dbReference>
<evidence type="ECO:0000256" key="3">
    <source>
        <dbReference type="ARBA" id="ARBA00022475"/>
    </source>
</evidence>
<name>A0AAX0VV67_9PSED</name>
<keyword evidence="2 7" id="KW-0813">Transport</keyword>
<feature type="transmembrane region" description="Helical" evidence="7">
    <location>
        <begin position="109"/>
        <end position="128"/>
    </location>
</feature>
<gene>
    <name evidence="9" type="ORF">CXG49_14655</name>
    <name evidence="10" type="ORF">CXG53_16155</name>
</gene>
<keyword evidence="11" id="KW-1185">Reference proteome</keyword>
<dbReference type="GO" id="GO:0005886">
    <property type="term" value="C:plasma membrane"/>
    <property type="evidence" value="ECO:0007669"/>
    <property type="project" value="UniProtKB-SubCell"/>
</dbReference>
<evidence type="ECO:0000313" key="9">
    <source>
        <dbReference type="EMBL" id="PLV18329.1"/>
    </source>
</evidence>
<evidence type="ECO:0000256" key="4">
    <source>
        <dbReference type="ARBA" id="ARBA00022692"/>
    </source>
</evidence>
<evidence type="ECO:0000313" key="10">
    <source>
        <dbReference type="EMBL" id="PLV23172.1"/>
    </source>
</evidence>
<dbReference type="Gene3D" id="1.10.3720.10">
    <property type="entry name" value="MetI-like"/>
    <property type="match status" value="1"/>
</dbReference>
<dbReference type="CDD" id="cd06261">
    <property type="entry name" value="TM_PBP2"/>
    <property type="match status" value="1"/>
</dbReference>
<comment type="similarity">
    <text evidence="7">Belongs to the binding-protein-dependent transport system permease family.</text>
</comment>
<keyword evidence="6 7" id="KW-0472">Membrane</keyword>